<gene>
    <name evidence="1" type="ORF">UFOVP56_51</name>
</gene>
<evidence type="ECO:0000313" key="1">
    <source>
        <dbReference type="EMBL" id="CAB4241020.1"/>
    </source>
</evidence>
<proteinExistence type="predicted"/>
<sequence>MTHPELPDALRQIAERYFNGMYVNVRSGICLALCECYGVVDPYKQMGRVMKELGFENDYLTRWTTARADWEPRAWMCLILAEYLENK</sequence>
<reference evidence="1" key="1">
    <citation type="submission" date="2020-05" db="EMBL/GenBank/DDBJ databases">
        <authorList>
            <person name="Chiriac C."/>
            <person name="Salcher M."/>
            <person name="Ghai R."/>
            <person name="Kavagutti S V."/>
        </authorList>
    </citation>
    <scope>NUCLEOTIDE SEQUENCE</scope>
</reference>
<dbReference type="EMBL" id="LR797819">
    <property type="protein sequence ID" value="CAB4241020.1"/>
    <property type="molecule type" value="Genomic_DNA"/>
</dbReference>
<name>A0A6J5T8L5_9CAUD</name>
<accession>A0A6J5T8L5</accession>
<organism evidence="1">
    <name type="scientific">uncultured Caudovirales phage</name>
    <dbReference type="NCBI Taxonomy" id="2100421"/>
    <lineage>
        <taxon>Viruses</taxon>
        <taxon>Duplodnaviria</taxon>
        <taxon>Heunggongvirae</taxon>
        <taxon>Uroviricota</taxon>
        <taxon>Caudoviricetes</taxon>
        <taxon>Peduoviridae</taxon>
        <taxon>Maltschvirus</taxon>
        <taxon>Maltschvirus maltsch</taxon>
    </lineage>
</organism>
<protein>
    <submittedName>
        <fullName evidence="1">Uncharacterized protein</fullName>
    </submittedName>
</protein>